<evidence type="ECO:0000313" key="1">
    <source>
        <dbReference type="EMBL" id="MDT9598554.1"/>
    </source>
</evidence>
<protein>
    <submittedName>
        <fullName evidence="1">Uncharacterized protein</fullName>
    </submittedName>
</protein>
<reference evidence="1 2" key="1">
    <citation type="submission" date="2023-05" db="EMBL/GenBank/DDBJ databases">
        <authorList>
            <person name="Guo Y."/>
        </authorList>
    </citation>
    <scope>NUCLEOTIDE SEQUENCE [LARGE SCALE GENOMIC DNA]</scope>
    <source>
        <strain evidence="1 2">GR2756</strain>
    </source>
</reference>
<sequence>MANEGDALPILSDWRQGDFTLDADLEIPVLARDKKRSLFAGATGEGMILVSQSCDILRGEGDRPFVQVSPLLSVSESDLNAISRRRKPQFATFPALEARGLVVDLDIVASAEKIVVASWTRHDGCADDYERQDFAAALARHKQRFAFSDDFNREIQPLRKWIQKRAKQSGVNGEMIRAIEHVRVKCPDWAAASLDLEFICVLNREPTITERRTWRSVQAEMETTITKAYPNSFLHLATPGELSLEDYRASVQLDLDGLSAA</sequence>
<dbReference type="RefSeq" id="WP_315724719.1">
    <property type="nucleotide sequence ID" value="NZ_JAVUPU010000003.1"/>
</dbReference>
<name>A0ABU3Q565_9SPHN</name>
<accession>A0ABU3Q565</accession>
<comment type="caution">
    <text evidence="1">The sequence shown here is derived from an EMBL/GenBank/DDBJ whole genome shotgun (WGS) entry which is preliminary data.</text>
</comment>
<proteinExistence type="predicted"/>
<evidence type="ECO:0000313" key="2">
    <source>
        <dbReference type="Proteomes" id="UP001259572"/>
    </source>
</evidence>
<gene>
    <name evidence="1" type="ORF">RQX22_06275</name>
</gene>
<organism evidence="1 2">
    <name type="scientific">Sphingosinicella rhizophila</name>
    <dbReference type="NCBI Taxonomy" id="3050082"/>
    <lineage>
        <taxon>Bacteria</taxon>
        <taxon>Pseudomonadati</taxon>
        <taxon>Pseudomonadota</taxon>
        <taxon>Alphaproteobacteria</taxon>
        <taxon>Sphingomonadales</taxon>
        <taxon>Sphingosinicellaceae</taxon>
        <taxon>Sphingosinicella</taxon>
    </lineage>
</organism>
<dbReference type="Proteomes" id="UP001259572">
    <property type="component" value="Unassembled WGS sequence"/>
</dbReference>
<keyword evidence="2" id="KW-1185">Reference proteome</keyword>
<dbReference type="EMBL" id="JAVUPU010000003">
    <property type="protein sequence ID" value="MDT9598554.1"/>
    <property type="molecule type" value="Genomic_DNA"/>
</dbReference>